<name>A0AAD3DG62_9CHLO</name>
<dbReference type="PANTHER" id="PTHR46366">
    <property type="entry name" value="PRO-APOPTOTIC SERINE PROTEASE NMA111"/>
    <property type="match status" value="1"/>
</dbReference>
<proteinExistence type="predicted"/>
<feature type="compositionally biased region" description="Basic and acidic residues" evidence="1">
    <location>
        <begin position="786"/>
        <end position="798"/>
    </location>
</feature>
<feature type="domain" description="PDZ" evidence="2">
    <location>
        <begin position="655"/>
        <end position="724"/>
    </location>
</feature>
<feature type="region of interest" description="Disordered" evidence="1">
    <location>
        <begin position="586"/>
        <end position="605"/>
    </location>
</feature>
<keyword evidence="4" id="KW-1185">Reference proteome</keyword>
<dbReference type="SMART" id="SM00228">
    <property type="entry name" value="PDZ"/>
    <property type="match status" value="1"/>
</dbReference>
<dbReference type="InterPro" id="IPR009003">
    <property type="entry name" value="Peptidase_S1_PA"/>
</dbReference>
<accession>A0AAD3DG62</accession>
<dbReference type="Proteomes" id="UP001054857">
    <property type="component" value="Unassembled WGS sequence"/>
</dbReference>
<dbReference type="PANTHER" id="PTHR46366:SF1">
    <property type="entry name" value="PDZ DOMAIN-CONTAINING PROTEIN C1685.05"/>
    <property type="match status" value="1"/>
</dbReference>
<evidence type="ECO:0000313" key="4">
    <source>
        <dbReference type="Proteomes" id="UP001054857"/>
    </source>
</evidence>
<evidence type="ECO:0000259" key="2">
    <source>
        <dbReference type="SMART" id="SM00228"/>
    </source>
</evidence>
<dbReference type="InterPro" id="IPR001478">
    <property type="entry name" value="PDZ"/>
</dbReference>
<evidence type="ECO:0000256" key="1">
    <source>
        <dbReference type="SAM" id="MobiDB-lite"/>
    </source>
</evidence>
<comment type="caution">
    <text evidence="3">The sequence shown here is derived from an EMBL/GenBank/DDBJ whole genome shotgun (WGS) entry which is preliminary data.</text>
</comment>
<evidence type="ECO:0000313" key="3">
    <source>
        <dbReference type="EMBL" id="GFR40978.1"/>
    </source>
</evidence>
<feature type="compositionally biased region" description="Low complexity" evidence="1">
    <location>
        <begin position="187"/>
        <end position="205"/>
    </location>
</feature>
<feature type="region of interest" description="Disordered" evidence="1">
    <location>
        <begin position="766"/>
        <end position="798"/>
    </location>
</feature>
<feature type="compositionally biased region" description="Low complexity" evidence="1">
    <location>
        <begin position="770"/>
        <end position="781"/>
    </location>
</feature>
<dbReference type="InterPro" id="IPR036034">
    <property type="entry name" value="PDZ_sf"/>
</dbReference>
<feature type="non-terminal residue" evidence="3">
    <location>
        <position position="798"/>
    </location>
</feature>
<dbReference type="AlphaFoldDB" id="A0AAD3DG62"/>
<gene>
    <name evidence="3" type="ORF">Agub_g1643</name>
</gene>
<dbReference type="SUPFAM" id="SSF50494">
    <property type="entry name" value="Trypsin-like serine proteases"/>
    <property type="match status" value="1"/>
</dbReference>
<dbReference type="SUPFAM" id="SSF50156">
    <property type="entry name" value="PDZ domain-like"/>
    <property type="match status" value="1"/>
</dbReference>
<dbReference type="Pfam" id="PF12812">
    <property type="entry name" value="PDZ_1"/>
    <property type="match status" value="1"/>
</dbReference>
<reference evidence="3 4" key="1">
    <citation type="journal article" date="2021" name="Sci. Rep.">
        <title>Genome sequencing of the multicellular alga Astrephomene provides insights into convergent evolution of germ-soma differentiation.</title>
        <authorList>
            <person name="Yamashita S."/>
            <person name="Yamamoto K."/>
            <person name="Matsuzaki R."/>
            <person name="Suzuki S."/>
            <person name="Yamaguchi H."/>
            <person name="Hirooka S."/>
            <person name="Minakuchi Y."/>
            <person name="Miyagishima S."/>
            <person name="Kawachi M."/>
            <person name="Toyoda A."/>
            <person name="Nozaki H."/>
        </authorList>
    </citation>
    <scope>NUCLEOTIDE SEQUENCE [LARGE SCALE GENOMIC DNA]</scope>
    <source>
        <strain evidence="3 4">NIES-4017</strain>
    </source>
</reference>
<sequence length="798" mass="85463">IRAEVQVTDLHSVTPNCLLELSGGAVHALSYQQARNNRAVVGQVYVAEPGYMLGRSNVPKCAIITALNGKPTPDLLTFATVLRTLPHGARAPLEYFTFSERHRRKNAILHVDRQWYGPPVFWTRDDAAGAWHPTVDYPAGAPPPPEPPLPAPQTGSSETELPNGHCEAAPMDTDTAVTHGSLANGHAAAATEPEAAAAGDGPAGDLPSEELDELLRCCLVLVDIDIPLVALSDGVHSKSFAGNGLVVYAGEHVGLVLVDRNTVAVGPCDVNLSFGAHPAEISGRVRFLHPLHNFAIVSYDPAALPAEARAKVRAAQLLPHPSLRRGDPVRLAGLTKHLRVMQRTSTVTNATAALTIPSAEVPRFRAVHEEVIKLDQDFGATFSGCLTDNRGRVRGLWCSYSEQVEKEEREWCAGLHAAVFHPWVEQLASLLDRPVPGPPPAVNVLDAELEAVLLSKAAQFGLPDEWVSRLDQLDPERRQVLRVRSCVAQSAASRVLRSGDMLLAMAGRPVTCFQDVERHIREAAEAAAAATASANGGSGKANGVVAAKGTKEVVENGDGEEAPPAKRLRASSEAVVVDAAAASDASTPLSADDSGAAEAGTQGCGPQAPSMTLTIYRSGSVMDVEVVLGREDGMGTGRLVHWCGAQLQAPHRGVRELGFLPEGAAGVYISRWHHGSPAHRYGLYALHWIQQVNGVDTPDLDSFLAAVAGCGDGEFVRLKVCHLETTQPKVMTLKMDLQYWPTWELRLQPGSCSWHRLQHSTFPFNATRGQLQAPPSQQKQQEGAMDEAKEEVKEEAKA</sequence>
<dbReference type="InterPro" id="IPR025926">
    <property type="entry name" value="PDZ-like_dom"/>
</dbReference>
<feature type="compositionally biased region" description="Pro residues" evidence="1">
    <location>
        <begin position="140"/>
        <end position="151"/>
    </location>
</feature>
<feature type="region of interest" description="Disordered" evidence="1">
    <location>
        <begin position="133"/>
        <end position="205"/>
    </location>
</feature>
<protein>
    <recommendedName>
        <fullName evidence="2">PDZ domain-containing protein</fullName>
    </recommendedName>
</protein>
<organism evidence="3 4">
    <name type="scientific">Astrephomene gubernaculifera</name>
    <dbReference type="NCBI Taxonomy" id="47775"/>
    <lineage>
        <taxon>Eukaryota</taxon>
        <taxon>Viridiplantae</taxon>
        <taxon>Chlorophyta</taxon>
        <taxon>core chlorophytes</taxon>
        <taxon>Chlorophyceae</taxon>
        <taxon>CS clade</taxon>
        <taxon>Chlamydomonadales</taxon>
        <taxon>Astrephomenaceae</taxon>
        <taxon>Astrephomene</taxon>
    </lineage>
</organism>
<dbReference type="Gene3D" id="2.30.42.10">
    <property type="match status" value="1"/>
</dbReference>
<dbReference type="EMBL" id="BMAR01000001">
    <property type="protein sequence ID" value="GFR40978.1"/>
    <property type="molecule type" value="Genomic_DNA"/>
</dbReference>